<feature type="region of interest" description="Disordered" evidence="14">
    <location>
        <begin position="34"/>
        <end position="54"/>
    </location>
</feature>
<evidence type="ECO:0000256" key="10">
    <source>
        <dbReference type="ARBA" id="ARBA00022842"/>
    </source>
</evidence>
<dbReference type="SUPFAM" id="SSF52540">
    <property type="entry name" value="P-loop containing nucleoside triphosphate hydrolases"/>
    <property type="match status" value="1"/>
</dbReference>
<comment type="similarity">
    <text evidence="13">Belongs to the helicase family. Dicer subfamily.</text>
</comment>
<evidence type="ECO:0000256" key="9">
    <source>
        <dbReference type="ARBA" id="ARBA00022840"/>
    </source>
</evidence>
<evidence type="ECO:0000256" key="13">
    <source>
        <dbReference type="ARBA" id="ARBA00035116"/>
    </source>
</evidence>
<evidence type="ECO:0000256" key="11">
    <source>
        <dbReference type="ARBA" id="ARBA00022884"/>
    </source>
</evidence>
<keyword evidence="8" id="KW-0378">Hydrolase</keyword>
<keyword evidence="4" id="KW-0479">Metal-binding</keyword>
<dbReference type="GO" id="GO:0005524">
    <property type="term" value="F:ATP binding"/>
    <property type="evidence" value="ECO:0007669"/>
    <property type="project" value="UniProtKB-KW"/>
</dbReference>
<evidence type="ECO:0000256" key="12">
    <source>
        <dbReference type="ARBA" id="ARBA00023211"/>
    </source>
</evidence>
<protein>
    <submittedName>
        <fullName evidence="19">Uncharacterized protein</fullName>
    </submittedName>
</protein>
<dbReference type="InterPro" id="IPR011545">
    <property type="entry name" value="DEAD/DEAH_box_helicase_dom"/>
</dbReference>
<dbReference type="FunFam" id="1.10.1520.10:FF:000004">
    <property type="entry name" value="Endoribonuclease dicer-like 1"/>
    <property type="match status" value="1"/>
</dbReference>
<organism evidence="19 20">
    <name type="scientific">Gossypium raimondii</name>
    <name type="common">Peruvian cotton</name>
    <name type="synonym">Gossypium klotzschianum subsp. raimondii</name>
    <dbReference type="NCBI Taxonomy" id="29730"/>
    <lineage>
        <taxon>Eukaryota</taxon>
        <taxon>Viridiplantae</taxon>
        <taxon>Streptophyta</taxon>
        <taxon>Embryophyta</taxon>
        <taxon>Tracheophyta</taxon>
        <taxon>Spermatophyta</taxon>
        <taxon>Magnoliopsida</taxon>
        <taxon>eudicotyledons</taxon>
        <taxon>Gunneridae</taxon>
        <taxon>Pentapetalae</taxon>
        <taxon>rosids</taxon>
        <taxon>malvids</taxon>
        <taxon>Malvales</taxon>
        <taxon>Malvaceae</taxon>
        <taxon>Malvoideae</taxon>
        <taxon>Gossypium</taxon>
    </lineage>
</organism>
<dbReference type="SUPFAM" id="SSF101690">
    <property type="entry name" value="PAZ domain"/>
    <property type="match status" value="1"/>
</dbReference>
<dbReference type="GO" id="GO:0046872">
    <property type="term" value="F:metal ion binding"/>
    <property type="evidence" value="ECO:0007669"/>
    <property type="project" value="UniProtKB-KW"/>
</dbReference>
<dbReference type="STRING" id="29730.A0A0D2VIU9"/>
<name>A0A0D2VIU9_GOSRA</name>
<dbReference type="Pfam" id="PF00270">
    <property type="entry name" value="DEAD"/>
    <property type="match status" value="1"/>
</dbReference>
<keyword evidence="6" id="KW-0547">Nucleotide-binding</keyword>
<evidence type="ECO:0000256" key="4">
    <source>
        <dbReference type="ARBA" id="ARBA00022723"/>
    </source>
</evidence>
<dbReference type="EMBL" id="CM001752">
    <property type="protein sequence ID" value="KJB82944.1"/>
    <property type="molecule type" value="Genomic_DNA"/>
</dbReference>
<dbReference type="PROSITE" id="PS51192">
    <property type="entry name" value="HELICASE_ATP_BIND_1"/>
    <property type="match status" value="1"/>
</dbReference>
<keyword evidence="7" id="KW-0255">Endonuclease</keyword>
<accession>A0A0D2VIU9</accession>
<dbReference type="FunFam" id="2.170.260.10:FF:000004">
    <property type="entry name" value="Dicer-like 104"/>
    <property type="match status" value="1"/>
</dbReference>
<feature type="region of interest" description="Disordered" evidence="14">
    <location>
        <begin position="1327"/>
        <end position="1347"/>
    </location>
</feature>
<evidence type="ECO:0000256" key="6">
    <source>
        <dbReference type="ARBA" id="ARBA00022741"/>
    </source>
</evidence>
<evidence type="ECO:0000256" key="3">
    <source>
        <dbReference type="ARBA" id="ARBA00022722"/>
    </source>
</evidence>
<keyword evidence="11" id="KW-0694">RNA-binding</keyword>
<evidence type="ECO:0000259" key="18">
    <source>
        <dbReference type="PROSITE" id="PS51194"/>
    </source>
</evidence>
<evidence type="ECO:0000256" key="7">
    <source>
        <dbReference type="ARBA" id="ARBA00022759"/>
    </source>
</evidence>
<keyword evidence="20" id="KW-1185">Reference proteome</keyword>
<dbReference type="InterPro" id="IPR001650">
    <property type="entry name" value="Helicase_C-like"/>
</dbReference>
<comment type="cofactor">
    <cofactor evidence="2">
        <name>Mg(2+)</name>
        <dbReference type="ChEBI" id="CHEBI:18420"/>
    </cofactor>
</comment>
<evidence type="ECO:0000256" key="14">
    <source>
        <dbReference type="SAM" id="MobiDB-lite"/>
    </source>
</evidence>
<dbReference type="InterPro" id="IPR003100">
    <property type="entry name" value="PAZ_dom"/>
</dbReference>
<dbReference type="eggNOG" id="KOG0701">
    <property type="taxonomic scope" value="Eukaryota"/>
</dbReference>
<dbReference type="CDD" id="cd18034">
    <property type="entry name" value="DEXHc_dicer"/>
    <property type="match status" value="1"/>
</dbReference>
<feature type="domain" description="PAZ" evidence="16">
    <location>
        <begin position="766"/>
        <end position="894"/>
    </location>
</feature>
<evidence type="ECO:0000256" key="5">
    <source>
        <dbReference type="ARBA" id="ARBA00022737"/>
    </source>
</evidence>
<evidence type="ECO:0000313" key="20">
    <source>
        <dbReference type="Proteomes" id="UP000032304"/>
    </source>
</evidence>
<evidence type="ECO:0000256" key="1">
    <source>
        <dbReference type="ARBA" id="ARBA00001936"/>
    </source>
</evidence>
<dbReference type="GO" id="GO:0005634">
    <property type="term" value="C:nucleus"/>
    <property type="evidence" value="ECO:0007669"/>
    <property type="project" value="TreeGrafter"/>
</dbReference>
<evidence type="ECO:0000259" key="15">
    <source>
        <dbReference type="PROSITE" id="PS50142"/>
    </source>
</evidence>
<dbReference type="PANTHER" id="PTHR14950:SF46">
    <property type="entry name" value="ENDORIBONUCLEASE DICER HOMOLOG 3"/>
    <property type="match status" value="1"/>
</dbReference>
<keyword evidence="10" id="KW-0460">Magnesium</keyword>
<dbReference type="PROSITE" id="PS50142">
    <property type="entry name" value="RNASE_3_2"/>
    <property type="match status" value="2"/>
</dbReference>
<dbReference type="CDD" id="cd00593">
    <property type="entry name" value="RIBOc"/>
    <property type="match status" value="2"/>
</dbReference>
<feature type="domain" description="RNase III" evidence="15">
    <location>
        <begin position="919"/>
        <end position="968"/>
    </location>
</feature>
<comment type="cofactor">
    <cofactor evidence="1">
        <name>Mn(2+)</name>
        <dbReference type="ChEBI" id="CHEBI:29035"/>
    </cofactor>
</comment>
<evidence type="ECO:0000256" key="8">
    <source>
        <dbReference type="ARBA" id="ARBA00022801"/>
    </source>
</evidence>
<dbReference type="InterPro" id="IPR000999">
    <property type="entry name" value="RNase_III_dom"/>
</dbReference>
<feature type="domain" description="Helicase C-terminal" evidence="18">
    <location>
        <begin position="391"/>
        <end position="537"/>
    </location>
</feature>
<dbReference type="PANTHER" id="PTHR14950">
    <property type="entry name" value="DICER-RELATED"/>
    <property type="match status" value="1"/>
</dbReference>
<dbReference type="Gene3D" id="3.40.50.300">
    <property type="entry name" value="P-loop containing nucleotide triphosphate hydrolases"/>
    <property type="match status" value="2"/>
</dbReference>
<evidence type="ECO:0000256" key="2">
    <source>
        <dbReference type="ARBA" id="ARBA00001946"/>
    </source>
</evidence>
<evidence type="ECO:0000313" key="19">
    <source>
        <dbReference type="EMBL" id="KJB82944.1"/>
    </source>
</evidence>
<dbReference type="Gene3D" id="3.30.160.20">
    <property type="match status" value="1"/>
</dbReference>
<dbReference type="PROSITE" id="PS50821">
    <property type="entry name" value="PAZ"/>
    <property type="match status" value="1"/>
</dbReference>
<dbReference type="PROSITE" id="PS51194">
    <property type="entry name" value="HELICASE_CTER"/>
    <property type="match status" value="1"/>
</dbReference>
<dbReference type="Gene3D" id="2.170.260.10">
    <property type="entry name" value="paz domain"/>
    <property type="match status" value="1"/>
</dbReference>
<dbReference type="Pfam" id="PF00271">
    <property type="entry name" value="Helicase_C"/>
    <property type="match status" value="1"/>
</dbReference>
<dbReference type="PROSITE" id="PS00517">
    <property type="entry name" value="RNASE_3_1"/>
    <property type="match status" value="2"/>
</dbReference>
<dbReference type="Pfam" id="PF00636">
    <property type="entry name" value="Ribonuclease_3"/>
    <property type="match status" value="1"/>
</dbReference>
<dbReference type="Gramene" id="KJB82944">
    <property type="protein sequence ID" value="KJB82944"/>
    <property type="gene ID" value="B456_013G221400"/>
</dbReference>
<feature type="domain" description="RNase III" evidence="15">
    <location>
        <begin position="1085"/>
        <end position="1218"/>
    </location>
</feature>
<dbReference type="InterPro" id="IPR014001">
    <property type="entry name" value="Helicase_ATP-bd"/>
</dbReference>
<dbReference type="Pfam" id="PF02170">
    <property type="entry name" value="PAZ"/>
    <property type="match status" value="1"/>
</dbReference>
<dbReference type="OMA" id="DMTEMET"/>
<dbReference type="SMART" id="SM00535">
    <property type="entry name" value="RIBOc"/>
    <property type="match status" value="2"/>
</dbReference>
<evidence type="ECO:0000259" key="17">
    <source>
        <dbReference type="PROSITE" id="PS51192"/>
    </source>
</evidence>
<dbReference type="Proteomes" id="UP000032304">
    <property type="component" value="Chromosome 13"/>
</dbReference>
<proteinExistence type="inferred from homology"/>
<evidence type="ECO:0000259" key="16">
    <source>
        <dbReference type="PROSITE" id="PS50821"/>
    </source>
</evidence>
<dbReference type="InterPro" id="IPR036389">
    <property type="entry name" value="RNase_III_sf"/>
</dbReference>
<gene>
    <name evidence="19" type="ORF">B456_013G221400</name>
</gene>
<keyword evidence="9" id="KW-0067">ATP-binding</keyword>
<dbReference type="Gene3D" id="1.10.1520.10">
    <property type="entry name" value="Ribonuclease III domain"/>
    <property type="match status" value="2"/>
</dbReference>
<dbReference type="SMART" id="SM00949">
    <property type="entry name" value="PAZ"/>
    <property type="match status" value="1"/>
</dbReference>
<reference evidence="19 20" key="1">
    <citation type="journal article" date="2012" name="Nature">
        <title>Repeated polyploidization of Gossypium genomes and the evolution of spinnable cotton fibres.</title>
        <authorList>
            <person name="Paterson A.H."/>
            <person name="Wendel J.F."/>
            <person name="Gundlach H."/>
            <person name="Guo H."/>
            <person name="Jenkins J."/>
            <person name="Jin D."/>
            <person name="Llewellyn D."/>
            <person name="Showmaker K.C."/>
            <person name="Shu S."/>
            <person name="Udall J."/>
            <person name="Yoo M.J."/>
            <person name="Byers R."/>
            <person name="Chen W."/>
            <person name="Doron-Faigenboim A."/>
            <person name="Duke M.V."/>
            <person name="Gong L."/>
            <person name="Grimwood J."/>
            <person name="Grover C."/>
            <person name="Grupp K."/>
            <person name="Hu G."/>
            <person name="Lee T.H."/>
            <person name="Li J."/>
            <person name="Lin L."/>
            <person name="Liu T."/>
            <person name="Marler B.S."/>
            <person name="Page J.T."/>
            <person name="Roberts A.W."/>
            <person name="Romanel E."/>
            <person name="Sanders W.S."/>
            <person name="Szadkowski E."/>
            <person name="Tan X."/>
            <person name="Tang H."/>
            <person name="Xu C."/>
            <person name="Wang J."/>
            <person name="Wang Z."/>
            <person name="Zhang D."/>
            <person name="Zhang L."/>
            <person name="Ashrafi H."/>
            <person name="Bedon F."/>
            <person name="Bowers J.E."/>
            <person name="Brubaker C.L."/>
            <person name="Chee P.W."/>
            <person name="Das S."/>
            <person name="Gingle A.R."/>
            <person name="Haigler C.H."/>
            <person name="Harker D."/>
            <person name="Hoffmann L.V."/>
            <person name="Hovav R."/>
            <person name="Jones D.C."/>
            <person name="Lemke C."/>
            <person name="Mansoor S."/>
            <person name="ur Rahman M."/>
            <person name="Rainville L.N."/>
            <person name="Rambani A."/>
            <person name="Reddy U.K."/>
            <person name="Rong J.K."/>
            <person name="Saranga Y."/>
            <person name="Scheffler B.E."/>
            <person name="Scheffler J.A."/>
            <person name="Stelly D.M."/>
            <person name="Triplett B.A."/>
            <person name="Van Deynze A."/>
            <person name="Vaslin M.F."/>
            <person name="Waghmare V.N."/>
            <person name="Walford S.A."/>
            <person name="Wright R.J."/>
            <person name="Zaki E.A."/>
            <person name="Zhang T."/>
            <person name="Dennis E.S."/>
            <person name="Mayer K.F."/>
            <person name="Peterson D.G."/>
            <person name="Rokhsar D.S."/>
            <person name="Wang X."/>
            <person name="Schmutz J."/>
        </authorList>
    </citation>
    <scope>NUCLEOTIDE SEQUENCE [LARGE SCALE GENOMIC DNA]</scope>
</reference>
<dbReference type="SUPFAM" id="SSF69065">
    <property type="entry name" value="RNase III domain-like"/>
    <property type="match status" value="2"/>
</dbReference>
<keyword evidence="5" id="KW-0677">Repeat</keyword>
<feature type="domain" description="Helicase ATP-binding" evidence="17">
    <location>
        <begin position="73"/>
        <end position="218"/>
    </location>
</feature>
<keyword evidence="12" id="KW-0464">Manganese</keyword>
<dbReference type="GO" id="GO:0030422">
    <property type="term" value="P:siRNA processing"/>
    <property type="evidence" value="ECO:0007669"/>
    <property type="project" value="TreeGrafter"/>
</dbReference>
<dbReference type="GO" id="GO:0005737">
    <property type="term" value="C:cytoplasm"/>
    <property type="evidence" value="ECO:0007669"/>
    <property type="project" value="TreeGrafter"/>
</dbReference>
<dbReference type="GO" id="GO:0004525">
    <property type="term" value="F:ribonuclease III activity"/>
    <property type="evidence" value="ECO:0007669"/>
    <property type="project" value="InterPro"/>
</dbReference>
<dbReference type="GO" id="GO:0003723">
    <property type="term" value="F:RNA binding"/>
    <property type="evidence" value="ECO:0007669"/>
    <property type="project" value="UniProtKB-KW"/>
</dbReference>
<sequence length="1462" mass="164995">MHSPMEEEQCYPLKTTFSETHLHPSQIMVSINDDHAKNHHPSSSSNPDHSSPRGHQLQVVRYKMIAVMLIKDFVQPINSIDKKKLIIFLAPTVHLVNQQFEYIKFHTSLDVEQYYGDKGVNEWNSGYWEKDIKEHDVLVMTPQILLDALWKAFLSLEMVSLMIIDECHHATGNHPYAKIMKEFYHKSNNKPKIFGMTASPLVSKGALSNNDCEDQLSELENVMDCMIYAIEDMTEMETYVPTAKESCRFFDPTRFCSSGLKAMIEASWLKIDASLSTLQGSIQTSYTDMDDKFKALHKRSSNDHAKILHCLDDLGLICAYEAVKVCLENIPDTKEECEAYKEGVLQCKRFLNEVLQIIRESLPLGDENFLNSGFDYLKAVDSGYISPKLHELIEFFLSLGEPSQVLCLVFVERIVTAKVIERFVKKVSCLSCFVVSCLTGSNTSVDSMAPKIQKETLEYFMVNDCGEGIHIPNCSYVIRFDLPKTVLSYVQSRGRARQSGSQFIMILERGNEKQRDQLYDLIRSEHSMTNTAMNRDPDLSLPENRTLEETNVSIVAATGASIEETSKNRCASKGKDPIFDSGTTRWKELHGTTQIRAFSGSWGEKADASVFFAYKIDFSCNVVSVVYSGFLTDDVGNIEVDLYLIGKIAKARVSFYGKVHLDAVQITAAKRFQEIFFNGLFGRLFVGSSRTSRELLFHSKTSLLWHPFNMYLLLPLEDSLSNELRINWPGITACTLAVEFLTADGNRGNPSLNQTDSSVTEHKETNVIHFANRSIDVNNISNIVVLAIHTGRIYSTIELVHDTSAKSSFNDIVDMNSLKFATFSEYYNRKYCIVLKHPGQPLLLLKQSHNPHNLLVDFNDEGCRFSAQALQASSVNEKSWNTIHMPPKLLLILDVPVYVLKAFYLLPSLMHRLESLMLASQLREEIDFRSSNFDIPSSMILEALTTLRCCESFSMERLEFLGDSVLKYAGYIRDSAFDPRRWVAPGQLRLRSFPCNCRVDSREVPLDKKFQTEDLEIKVSISCDRGHRWMCSKTISDCVEALIGAYYVSGGLIAALHMMKWLGIDAELDPSLVAEAINRASLQSYKFSMKFFLQEALTHASANEFYCYQRLEFLGDSVLDLLITRYLYCNHTDIDSGELTDLRSASVSNETFAQVAVRNDLHKHLRHCSTLLLDQISEYAQSLPESWDTTRSVPGIKGPKICSNLIESIVAAILIDTNLNLDEVWRIVEPLLSLIVTPDKLEEKCVNTGEMVHAKLWLQLDDILLVGEAFNRSKKVAKGKAALYLLKELEDRGISRKRTKQDHAGSSGTTDDDLLEPKMCKKQRIAEIPSPTNDSSRTAYGAEIPSPANASSRTAYVIARINTNKGRPRATLYEICRKQLWPRPTFETTEGRSRSPMEIGKGADRKIGFNSFVTKITLNGPSSGIIECSGDVRADKKSSCDSAAILMLYRLKELGKLIIRES</sequence>
<keyword evidence="3" id="KW-0540">Nuclease</keyword>
<dbReference type="InterPro" id="IPR027417">
    <property type="entry name" value="P-loop_NTPase"/>
</dbReference>
<dbReference type="InterPro" id="IPR036085">
    <property type="entry name" value="PAZ_dom_sf"/>
</dbReference>
<dbReference type="SMART" id="SM00487">
    <property type="entry name" value="DEXDc"/>
    <property type="match status" value="1"/>
</dbReference>